<gene>
    <name evidence="1" type="ORF">C8N40_102406</name>
</gene>
<protein>
    <recommendedName>
        <fullName evidence="3">Outer membrane protein with beta-barrel domain</fullName>
    </recommendedName>
</protein>
<proteinExistence type="predicted"/>
<evidence type="ECO:0000313" key="2">
    <source>
        <dbReference type="Proteomes" id="UP000244225"/>
    </source>
</evidence>
<name>A0A2T5YQ38_9BACT</name>
<evidence type="ECO:0000313" key="1">
    <source>
        <dbReference type="EMBL" id="PTX21430.1"/>
    </source>
</evidence>
<dbReference type="AlphaFoldDB" id="A0A2T5YQ38"/>
<accession>A0A2T5YQ38</accession>
<reference evidence="1 2" key="1">
    <citation type="submission" date="2018-04" db="EMBL/GenBank/DDBJ databases">
        <title>Genomic Encyclopedia of Archaeal and Bacterial Type Strains, Phase II (KMG-II): from individual species to whole genera.</title>
        <authorList>
            <person name="Goeker M."/>
        </authorList>
    </citation>
    <scope>NUCLEOTIDE SEQUENCE [LARGE SCALE GENOMIC DNA]</scope>
    <source>
        <strain evidence="1 2">DSM 100162</strain>
    </source>
</reference>
<dbReference type="EMBL" id="QBKI01000002">
    <property type="protein sequence ID" value="PTX21430.1"/>
    <property type="molecule type" value="Genomic_DNA"/>
</dbReference>
<keyword evidence="2" id="KW-1185">Reference proteome</keyword>
<dbReference type="Proteomes" id="UP000244225">
    <property type="component" value="Unassembled WGS sequence"/>
</dbReference>
<sequence length="219" mass="24354">MMGKYGLWLMVIVLSLPLAGLGQGRSWEVAVAGGAAHNFRTPLHIEQNDLTDLKVNARYRTEPFNPPVYYDIRVSTWQNAKGWELKFTHHKLILDNLPPEVQRFSITDGYNLLTLNRLWLVHGLTLSAGAGLVITHPESTIRGIPYPENKGIFNKGYYISGPMAEAAVAKRLYFADRWFILGEGRVTASYVEVPVANGEARLSNVAIHGLLGVGFKIIP</sequence>
<organism evidence="1 2">
    <name type="scientific">Pontibacter mucosus</name>
    <dbReference type="NCBI Taxonomy" id="1649266"/>
    <lineage>
        <taxon>Bacteria</taxon>
        <taxon>Pseudomonadati</taxon>
        <taxon>Bacteroidota</taxon>
        <taxon>Cytophagia</taxon>
        <taxon>Cytophagales</taxon>
        <taxon>Hymenobacteraceae</taxon>
        <taxon>Pontibacter</taxon>
    </lineage>
</organism>
<comment type="caution">
    <text evidence="1">The sequence shown here is derived from an EMBL/GenBank/DDBJ whole genome shotgun (WGS) entry which is preliminary data.</text>
</comment>
<evidence type="ECO:0008006" key="3">
    <source>
        <dbReference type="Google" id="ProtNLM"/>
    </source>
</evidence>